<reference evidence="2 3" key="1">
    <citation type="submission" date="2020-02" db="EMBL/GenBank/DDBJ databases">
        <title>Complete genome sequence of Blautia producta JCM 1471(T).</title>
        <authorList>
            <person name="Tourlousse D.M."/>
            <person name="Sakamoto M."/>
            <person name="Miura T."/>
            <person name="Narita K."/>
            <person name="Ohashi A."/>
            <person name="Uchino Y."/>
            <person name="Yamazoe A."/>
            <person name="Kameyama K."/>
            <person name="Terauchi J."/>
            <person name="Ohkuma M."/>
            <person name="Kawasaki H."/>
            <person name="Sekiguchi Y."/>
        </authorList>
    </citation>
    <scope>NUCLEOTIDE SEQUENCE [LARGE SCALE GENOMIC DNA]</scope>
    <source>
        <strain evidence="2 3">JCM 1471</strain>
    </source>
</reference>
<sequence length="57" mass="6344">MTQHKKKSEETAMLNEKPYKSDYDDGNIPEIDLPRESNATDVIPDEVPRKDGPGGEG</sequence>
<evidence type="ECO:0000256" key="1">
    <source>
        <dbReference type="SAM" id="MobiDB-lite"/>
    </source>
</evidence>
<dbReference type="RefSeq" id="WP_154659385.1">
    <property type="nucleotide sequence ID" value="NZ_AUUC01000021.1"/>
</dbReference>
<protein>
    <recommendedName>
        <fullName evidence="4">AE-binding protein</fullName>
    </recommendedName>
</protein>
<dbReference type="GeneID" id="75051839"/>
<dbReference type="EMBL" id="CP048626">
    <property type="protein sequence ID" value="QIB53352.1"/>
    <property type="molecule type" value="Genomic_DNA"/>
</dbReference>
<feature type="region of interest" description="Disordered" evidence="1">
    <location>
        <begin position="1"/>
        <end position="57"/>
    </location>
</feature>
<evidence type="ECO:0008006" key="4">
    <source>
        <dbReference type="Google" id="ProtNLM"/>
    </source>
</evidence>
<name>A0ABX6J4X3_9FIRM</name>
<feature type="compositionally biased region" description="Basic and acidic residues" evidence="1">
    <location>
        <begin position="46"/>
        <end position="57"/>
    </location>
</feature>
<accession>A0ABX6J4X3</accession>
<evidence type="ECO:0000313" key="3">
    <source>
        <dbReference type="Proteomes" id="UP000464715"/>
    </source>
</evidence>
<organism evidence="2 3">
    <name type="scientific">Blautia producta ATCC 27340 = DSM 2950</name>
    <dbReference type="NCBI Taxonomy" id="1121114"/>
    <lineage>
        <taxon>Bacteria</taxon>
        <taxon>Bacillati</taxon>
        <taxon>Bacillota</taxon>
        <taxon>Clostridia</taxon>
        <taxon>Lachnospirales</taxon>
        <taxon>Lachnospiraceae</taxon>
        <taxon>Blautia</taxon>
    </lineage>
</organism>
<proteinExistence type="predicted"/>
<gene>
    <name evidence="2" type="ORF">GXM18_07520</name>
</gene>
<dbReference type="Proteomes" id="UP000464715">
    <property type="component" value="Chromosome"/>
</dbReference>
<evidence type="ECO:0000313" key="2">
    <source>
        <dbReference type="EMBL" id="QIB53352.1"/>
    </source>
</evidence>
<keyword evidence="3" id="KW-1185">Reference proteome</keyword>